<dbReference type="Proteomes" id="UP000192872">
    <property type="component" value="Unassembled WGS sequence"/>
</dbReference>
<sequence>MEQNAVVRWVDSGEIADNALAPGGLIRKFVGFLRHAAAHERAYAVKALARVYFEADISPEDRISAEAALTLVIDDPSDIVRAALADAICHRHDAPRHLILSLASDQGTNAALIAHRSPLLLDSELVEMLAAGDERMQRAIAGRRPLSAAVSAAIAEIGMAEACVTLLENDAAQIAPFSLARLAGRHGEHGSVRDLLLARDDLPVSLRQSLIVDLSNVLGSFLAENSWLSASRAHDVTRDALDQATIDLARAPPGEYVDDLVSHLMETGQLTPVLMLRALCSGGFVFNEAVFVRLSGLPQRKVAALMQDAGGDGFRALYRRCRLPADALPAFEVALSTIRETAMPDRAAGDYHFSRQVLERILTRYEGFVSSESDHLLLLLRRYAAAAARDEAQAFARDCLLEDDEALHAA</sequence>
<dbReference type="PIRSF" id="PIRSF035865">
    <property type="entry name" value="UCP035865"/>
    <property type="match status" value="1"/>
</dbReference>
<comment type="caution">
    <text evidence="1">The sequence shown here is derived from an EMBL/GenBank/DDBJ whole genome shotgun (WGS) entry which is preliminary data.</text>
</comment>
<dbReference type="InterPro" id="IPR014598">
    <property type="entry name" value="UCP035865"/>
</dbReference>
<accession>A0A1W9HTX6</accession>
<gene>
    <name evidence="1" type="ORF">A4S15_12920</name>
</gene>
<evidence type="ECO:0000313" key="2">
    <source>
        <dbReference type="Proteomes" id="UP000192872"/>
    </source>
</evidence>
<name>A0A1W9HTX6_9HYPH</name>
<organism evidence="1 2">
    <name type="scientific">Candidatus Raskinella chloraquaticus</name>
    <dbReference type="NCBI Taxonomy" id="1951219"/>
    <lineage>
        <taxon>Bacteria</taxon>
        <taxon>Pseudomonadati</taxon>
        <taxon>Pseudomonadota</taxon>
        <taxon>Alphaproteobacteria</taxon>
        <taxon>Hyphomicrobiales</taxon>
        <taxon>Phreatobacteraceae</taxon>
        <taxon>Candidatus Raskinella</taxon>
    </lineage>
</organism>
<dbReference type="Pfam" id="PF10098">
    <property type="entry name" value="DUF2336"/>
    <property type="match status" value="1"/>
</dbReference>
<dbReference type="AlphaFoldDB" id="A0A1W9HTX6"/>
<dbReference type="InterPro" id="IPR019285">
    <property type="entry name" value="DUF2336"/>
</dbReference>
<protein>
    <recommendedName>
        <fullName evidence="3">DUF2336 domain-containing protein</fullName>
    </recommendedName>
</protein>
<dbReference type="STRING" id="1827387.A4S15_12920"/>
<reference evidence="1 2" key="1">
    <citation type="journal article" date="2017" name="Water Res.">
        <title>Comammox in drinking water systems.</title>
        <authorList>
            <person name="Wang Y."/>
            <person name="Ma L."/>
            <person name="Mao Y."/>
            <person name="Jiang X."/>
            <person name="Xia Y."/>
            <person name="Yu K."/>
            <person name="Li B."/>
            <person name="Zhang T."/>
        </authorList>
    </citation>
    <scope>NUCLEOTIDE SEQUENCE [LARGE SCALE GENOMIC DNA]</scope>
    <source>
        <strain evidence="1">SG_bin8</strain>
    </source>
</reference>
<dbReference type="EMBL" id="LWDL01000023">
    <property type="protein sequence ID" value="OQW50909.1"/>
    <property type="molecule type" value="Genomic_DNA"/>
</dbReference>
<evidence type="ECO:0008006" key="3">
    <source>
        <dbReference type="Google" id="ProtNLM"/>
    </source>
</evidence>
<proteinExistence type="predicted"/>
<evidence type="ECO:0000313" key="1">
    <source>
        <dbReference type="EMBL" id="OQW50909.1"/>
    </source>
</evidence>